<sequence>MKISKRWLPAVIAPAVVGAVAAFPIQASAVDLPDLSPTEVMVMMQDAQPVEFTGVVLKTTNLGLPAFELSSMLSEEEVERMREKTPEEFAEFVPEVAASEELASAMELITGEHRVRIFVGETGMRAQILDRMSQRDLIVNQSEVWTYNSREQLATFASIDQQKVDQGRVSAMEQIEKYAAEIGLDMTNPQAVAEYVMSLVGDSSEVSVGTDHYKAGRTAYQLIVKPNSDVSLVESVVLSIDSETAVPLAVTVYSVEQVEPAVEVGFESITFANQDESLFTFTAPAGAEVRNLDELEAPETPKPEAGEYEGPEPTMVGEDWDSVLIMPAGENDLLAEIQENQILSSLMTSVDGGMVFETPLMKVFIANDGRIFAGAVTLTHLQKLAN</sequence>
<dbReference type="EMBL" id="CAEZST010000008">
    <property type="protein sequence ID" value="CAB4545608.1"/>
    <property type="molecule type" value="Genomic_DNA"/>
</dbReference>
<dbReference type="Gene3D" id="2.50.20.10">
    <property type="entry name" value="Lipoprotein localisation LolA/LolB/LppX"/>
    <property type="match status" value="1"/>
</dbReference>
<dbReference type="PANTHER" id="PTHR37507">
    <property type="entry name" value="SPORULATION PROTEIN YDCC"/>
    <property type="match status" value="1"/>
</dbReference>
<evidence type="ECO:0000313" key="1">
    <source>
        <dbReference type="EMBL" id="CAB4545608.1"/>
    </source>
</evidence>
<dbReference type="PANTHER" id="PTHR37507:SF2">
    <property type="entry name" value="SPORULATION PROTEIN YDCC"/>
    <property type="match status" value="1"/>
</dbReference>
<reference evidence="2" key="1">
    <citation type="submission" date="2020-05" db="EMBL/GenBank/DDBJ databases">
        <authorList>
            <person name="Chiriac C."/>
            <person name="Salcher M."/>
            <person name="Ghai R."/>
            <person name="Kavagutti S V."/>
        </authorList>
    </citation>
    <scope>NUCLEOTIDE SEQUENCE</scope>
</reference>
<dbReference type="InterPro" id="IPR029046">
    <property type="entry name" value="LolA/LolB/LppX"/>
</dbReference>
<organism evidence="2">
    <name type="scientific">freshwater metagenome</name>
    <dbReference type="NCBI Taxonomy" id="449393"/>
    <lineage>
        <taxon>unclassified sequences</taxon>
        <taxon>metagenomes</taxon>
        <taxon>ecological metagenomes</taxon>
    </lineage>
</organism>
<dbReference type="InterPro" id="IPR052944">
    <property type="entry name" value="Sporulation_related"/>
</dbReference>
<accession>A0A6J6DHW4</accession>
<dbReference type="SUPFAM" id="SSF89392">
    <property type="entry name" value="Prokaryotic lipoproteins and lipoprotein localization factors"/>
    <property type="match status" value="1"/>
</dbReference>
<evidence type="ECO:0000313" key="2">
    <source>
        <dbReference type="EMBL" id="CAB4562804.1"/>
    </source>
</evidence>
<protein>
    <submittedName>
        <fullName evidence="2">Unannotated protein</fullName>
    </submittedName>
</protein>
<name>A0A6J6DHW4_9ZZZZ</name>
<dbReference type="EMBL" id="CAEZTO010000001">
    <property type="protein sequence ID" value="CAB4562804.1"/>
    <property type="molecule type" value="Genomic_DNA"/>
</dbReference>
<proteinExistence type="predicted"/>
<dbReference type="AlphaFoldDB" id="A0A6J6DHW4"/>
<gene>
    <name evidence="1" type="ORF">UFOPK1503_00608</name>
    <name evidence="2" type="ORF">UFOPK1693_00150</name>
</gene>